<organism evidence="1 2">
    <name type="scientific">Ruminococcus albus 8</name>
    <dbReference type="NCBI Taxonomy" id="246199"/>
    <lineage>
        <taxon>Bacteria</taxon>
        <taxon>Bacillati</taxon>
        <taxon>Bacillota</taxon>
        <taxon>Clostridia</taxon>
        <taxon>Eubacteriales</taxon>
        <taxon>Oscillospiraceae</taxon>
        <taxon>Ruminococcus</taxon>
    </lineage>
</organism>
<evidence type="ECO:0000313" key="2">
    <source>
        <dbReference type="Proteomes" id="UP000004259"/>
    </source>
</evidence>
<dbReference type="Proteomes" id="UP000004259">
    <property type="component" value="Unassembled WGS sequence"/>
</dbReference>
<dbReference type="STRING" id="246199.CUS_5618"/>
<evidence type="ECO:0000313" key="1">
    <source>
        <dbReference type="EMBL" id="EGC04256.1"/>
    </source>
</evidence>
<comment type="caution">
    <text evidence="1">The sequence shown here is derived from an EMBL/GenBank/DDBJ whole genome shotgun (WGS) entry which is preliminary data.</text>
</comment>
<accession>E9S8X3</accession>
<gene>
    <name evidence="1" type="ORF">CUS_5618</name>
</gene>
<protein>
    <submittedName>
        <fullName evidence="1">Conserved domain protein</fullName>
    </submittedName>
</protein>
<reference evidence="1 2" key="1">
    <citation type="submission" date="2011-02" db="EMBL/GenBank/DDBJ databases">
        <authorList>
            <person name="Nelson K.E."/>
            <person name="Sutton G."/>
            <person name="Torralba M."/>
            <person name="Durkin S."/>
            <person name="Harkins D."/>
            <person name="Montgomery R."/>
            <person name="Ziemer C."/>
            <person name="Klaassens E."/>
            <person name="Ocuiv P."/>
            <person name="Morrison M."/>
        </authorList>
    </citation>
    <scope>NUCLEOTIDE SEQUENCE [LARGE SCALE GENOMIC DNA]</scope>
    <source>
        <strain evidence="1 2">8</strain>
    </source>
</reference>
<proteinExistence type="predicted"/>
<keyword evidence="2" id="KW-1185">Reference proteome</keyword>
<sequence length="100" mass="11395">MDENIIMAFSRPRVIKPIYNQKLNTSNIMKITSPTEESVKKYVEKYHIKGFDMNSATYGYDSNVMITINTETDECKLQVFDCATGKMIASYTGSNKSDVF</sequence>
<dbReference type="OrthoDB" id="9944460at2"/>
<dbReference type="RefSeq" id="WP_002847396.1">
    <property type="nucleotide sequence ID" value="NZ_ADKM02000031.1"/>
</dbReference>
<dbReference type="AlphaFoldDB" id="E9S8X3"/>
<name>E9S8X3_RUMAL</name>
<dbReference type="EMBL" id="ADKM02000031">
    <property type="protein sequence ID" value="EGC04256.1"/>
    <property type="molecule type" value="Genomic_DNA"/>
</dbReference>